<dbReference type="AlphaFoldDB" id="A0AAE1R851"/>
<protein>
    <recommendedName>
        <fullName evidence="1">Subtilisin-like protease fibronectin type-III domain-containing protein</fullName>
    </recommendedName>
</protein>
<dbReference type="Pfam" id="PF17766">
    <property type="entry name" value="fn3_6"/>
    <property type="match status" value="1"/>
</dbReference>
<feature type="domain" description="Subtilisin-like protease fibronectin type-III" evidence="1">
    <location>
        <begin position="8"/>
        <end position="109"/>
    </location>
</feature>
<organism evidence="2 3">
    <name type="scientific">Anisodus tanguticus</name>
    <dbReference type="NCBI Taxonomy" id="243964"/>
    <lineage>
        <taxon>Eukaryota</taxon>
        <taxon>Viridiplantae</taxon>
        <taxon>Streptophyta</taxon>
        <taxon>Embryophyta</taxon>
        <taxon>Tracheophyta</taxon>
        <taxon>Spermatophyta</taxon>
        <taxon>Magnoliopsida</taxon>
        <taxon>eudicotyledons</taxon>
        <taxon>Gunneridae</taxon>
        <taxon>Pentapetalae</taxon>
        <taxon>asterids</taxon>
        <taxon>lamiids</taxon>
        <taxon>Solanales</taxon>
        <taxon>Solanaceae</taxon>
        <taxon>Solanoideae</taxon>
        <taxon>Hyoscyameae</taxon>
        <taxon>Anisodus</taxon>
    </lineage>
</organism>
<name>A0AAE1R851_9SOLA</name>
<evidence type="ECO:0000313" key="2">
    <source>
        <dbReference type="EMBL" id="KAK4347300.1"/>
    </source>
</evidence>
<comment type="caution">
    <text evidence="2">The sequence shown here is derived from an EMBL/GenBank/DDBJ whole genome shotgun (WGS) entry which is preliminary data.</text>
</comment>
<keyword evidence="3" id="KW-1185">Reference proteome</keyword>
<evidence type="ECO:0000313" key="3">
    <source>
        <dbReference type="Proteomes" id="UP001291623"/>
    </source>
</evidence>
<dbReference type="InterPro" id="IPR041469">
    <property type="entry name" value="Subtilisin-like_FN3"/>
</dbReference>
<dbReference type="Gene3D" id="2.60.40.2310">
    <property type="match status" value="1"/>
</dbReference>
<reference evidence="2" key="1">
    <citation type="submission" date="2023-12" db="EMBL/GenBank/DDBJ databases">
        <title>Genome assembly of Anisodus tanguticus.</title>
        <authorList>
            <person name="Wang Y.-J."/>
        </authorList>
    </citation>
    <scope>NUCLEOTIDE SEQUENCE</scope>
    <source>
        <strain evidence="2">KB-2021</strain>
        <tissue evidence="2">Leaf</tissue>
    </source>
</reference>
<gene>
    <name evidence="2" type="ORF">RND71_033639</name>
</gene>
<accession>A0AAE1R851</accession>
<dbReference type="EMBL" id="JAVYJV010000018">
    <property type="protein sequence ID" value="KAK4347300.1"/>
    <property type="molecule type" value="Genomic_DNA"/>
</dbReference>
<sequence length="171" mass="19691">MWSVNQLQMPLVMMQTPSNMEQVISGHQEHHNISLDSSFYREKEPTASNLNYPSIAVVPKNLRFSKLGEKRKFNITDRAQSSVERRNEFAFGWYTWNDEVRVVRSPIAVNVYKNHQMYSVCERTHNHSDDVNLGRPCQADQPQIRLVSSISSSYSHIPGSREHQSGENEGV</sequence>
<dbReference type="Proteomes" id="UP001291623">
    <property type="component" value="Unassembled WGS sequence"/>
</dbReference>
<evidence type="ECO:0000259" key="1">
    <source>
        <dbReference type="Pfam" id="PF17766"/>
    </source>
</evidence>
<proteinExistence type="predicted"/>